<sequence>TFSMLRKACEKWVLDYEKFYYQYEPERVSACPLTIHGLLHVPDALVEIGPVWTHWAFPTERYCGRIQPAIKSRRHPFVAIDNYIVLQAQLSQIKLIYGVESELSLKVPRSKERKRRNPSCILLPPHRTSSSVPKTIIEKILICFATRFDTTKAVVRRHLDIDTIVQWAKVRRLNGGDEMAASALVPFAEDRRDTTFIRYDMLVDLNTRRRRVQPVYQKQSFYRQLQHILVVTLPAAEELGLNSQTTFVLAAIHRCQVQGTSHSGAAYYEQMGALEVVDMSAVQCLIGRIEAVNDMRKFVIDRTGTLQSSYYVTGE</sequence>
<evidence type="ECO:0000313" key="2">
    <source>
        <dbReference type="Proteomes" id="UP000772434"/>
    </source>
</evidence>
<name>A0A9P5U1H6_9AGAR</name>
<proteinExistence type="predicted"/>
<organism evidence="1 2">
    <name type="scientific">Rhodocollybia butyracea</name>
    <dbReference type="NCBI Taxonomy" id="206335"/>
    <lineage>
        <taxon>Eukaryota</taxon>
        <taxon>Fungi</taxon>
        <taxon>Dikarya</taxon>
        <taxon>Basidiomycota</taxon>
        <taxon>Agaricomycotina</taxon>
        <taxon>Agaricomycetes</taxon>
        <taxon>Agaricomycetidae</taxon>
        <taxon>Agaricales</taxon>
        <taxon>Marasmiineae</taxon>
        <taxon>Omphalotaceae</taxon>
        <taxon>Rhodocollybia</taxon>
    </lineage>
</organism>
<feature type="non-terminal residue" evidence="1">
    <location>
        <position position="1"/>
    </location>
</feature>
<gene>
    <name evidence="1" type="ORF">BDP27DRAFT_1233560</name>
</gene>
<protein>
    <submittedName>
        <fullName evidence="1">Uncharacterized protein</fullName>
    </submittedName>
</protein>
<dbReference type="Proteomes" id="UP000772434">
    <property type="component" value="Unassembled WGS sequence"/>
</dbReference>
<accession>A0A9P5U1H6</accession>
<dbReference type="EMBL" id="JADNRY010000171">
    <property type="protein sequence ID" value="KAF9062477.1"/>
    <property type="molecule type" value="Genomic_DNA"/>
</dbReference>
<keyword evidence="2" id="KW-1185">Reference proteome</keyword>
<reference evidence="1" key="1">
    <citation type="submission" date="2020-11" db="EMBL/GenBank/DDBJ databases">
        <authorList>
            <consortium name="DOE Joint Genome Institute"/>
            <person name="Ahrendt S."/>
            <person name="Riley R."/>
            <person name="Andreopoulos W."/>
            <person name="Labutti K."/>
            <person name="Pangilinan J."/>
            <person name="Ruiz-Duenas F.J."/>
            <person name="Barrasa J.M."/>
            <person name="Sanchez-Garcia M."/>
            <person name="Camarero S."/>
            <person name="Miyauchi S."/>
            <person name="Serrano A."/>
            <person name="Linde D."/>
            <person name="Babiker R."/>
            <person name="Drula E."/>
            <person name="Ayuso-Fernandez I."/>
            <person name="Pacheco R."/>
            <person name="Padilla G."/>
            <person name="Ferreira P."/>
            <person name="Barriuso J."/>
            <person name="Kellner H."/>
            <person name="Castanera R."/>
            <person name="Alfaro M."/>
            <person name="Ramirez L."/>
            <person name="Pisabarro A.G."/>
            <person name="Kuo A."/>
            <person name="Tritt A."/>
            <person name="Lipzen A."/>
            <person name="He G."/>
            <person name="Yan M."/>
            <person name="Ng V."/>
            <person name="Cullen D."/>
            <person name="Martin F."/>
            <person name="Rosso M.-N."/>
            <person name="Henrissat B."/>
            <person name="Hibbett D."/>
            <person name="Martinez A.T."/>
            <person name="Grigoriev I.V."/>
        </authorList>
    </citation>
    <scope>NUCLEOTIDE SEQUENCE</scope>
    <source>
        <strain evidence="1">AH 40177</strain>
    </source>
</reference>
<dbReference type="AlphaFoldDB" id="A0A9P5U1H6"/>
<evidence type="ECO:0000313" key="1">
    <source>
        <dbReference type="EMBL" id="KAF9062477.1"/>
    </source>
</evidence>
<comment type="caution">
    <text evidence="1">The sequence shown here is derived from an EMBL/GenBank/DDBJ whole genome shotgun (WGS) entry which is preliminary data.</text>
</comment>
<dbReference type="OrthoDB" id="6613063at2759"/>